<dbReference type="Gene3D" id="2.160.10.10">
    <property type="entry name" value="Hexapeptide repeat proteins"/>
    <property type="match status" value="1"/>
</dbReference>
<dbReference type="SUPFAM" id="SSF51161">
    <property type="entry name" value="Trimeric LpxA-like enzymes"/>
    <property type="match status" value="1"/>
</dbReference>
<keyword evidence="3" id="KW-0808">Transferase</keyword>
<feature type="active site" description="Proton acceptor" evidence="1">
    <location>
        <position position="144"/>
    </location>
</feature>
<organism evidence="3 4">
    <name type="scientific">Nocardioides albus</name>
    <dbReference type="NCBI Taxonomy" id="1841"/>
    <lineage>
        <taxon>Bacteria</taxon>
        <taxon>Bacillati</taxon>
        <taxon>Actinomycetota</taxon>
        <taxon>Actinomycetes</taxon>
        <taxon>Propionibacteriales</taxon>
        <taxon>Nocardioidaceae</taxon>
        <taxon>Nocardioides</taxon>
    </lineage>
</organism>
<dbReference type="GO" id="GO:0016746">
    <property type="term" value="F:acyltransferase activity"/>
    <property type="evidence" value="ECO:0007669"/>
    <property type="project" value="UniProtKB-KW"/>
</dbReference>
<keyword evidence="3" id="KW-0012">Acyltransferase</keyword>
<proteinExistence type="predicted"/>
<sequence length="222" mass="22532">MTTLVLVAAGGLAGEVAAAARSGELGYDEIVAVDDDQERWGQMIGSADGTGGVKVIGPVEVVTDCGDDLVICAGAGSTRRRIHRRLSGYGVASDRYATILHPTASVPPGCEVGAGTVLLAGVVLTAGVRVGRHVVAMPNAVLTHDDIVGDYATVCAGVTLGGEVVIGEAAYLGMSSSVRQRTAVGADSVLGMGAVLLEDLPAGETWAGVPARPLNSRQELIW</sequence>
<evidence type="ECO:0000313" key="4">
    <source>
        <dbReference type="Proteomes" id="UP000577707"/>
    </source>
</evidence>
<dbReference type="CDD" id="cd03360">
    <property type="entry name" value="LbH_AT_putative"/>
    <property type="match status" value="1"/>
</dbReference>
<reference evidence="3 4" key="1">
    <citation type="submission" date="2020-08" db="EMBL/GenBank/DDBJ databases">
        <title>Genomic Encyclopedia of Type Strains, Phase III (KMG-III): the genomes of soil and plant-associated and newly described type strains.</title>
        <authorList>
            <person name="Whitman W."/>
        </authorList>
    </citation>
    <scope>NUCLEOTIDE SEQUENCE [LARGE SCALE GENOMIC DNA]</scope>
    <source>
        <strain evidence="3 4">CECT 3302</strain>
    </source>
</reference>
<evidence type="ECO:0000256" key="1">
    <source>
        <dbReference type="PIRSR" id="PIRSR620019-1"/>
    </source>
</evidence>
<dbReference type="InterPro" id="IPR011004">
    <property type="entry name" value="Trimer_LpxA-like_sf"/>
</dbReference>
<evidence type="ECO:0000256" key="2">
    <source>
        <dbReference type="PIRSR" id="PIRSR620019-2"/>
    </source>
</evidence>
<feature type="site" description="Increases basicity of active site His" evidence="1">
    <location>
        <position position="145"/>
    </location>
</feature>
<accession>A0A7W5F6U6</accession>
<comment type="caution">
    <text evidence="3">The sequence shown here is derived from an EMBL/GenBank/DDBJ whole genome shotgun (WGS) entry which is preliminary data.</text>
</comment>
<dbReference type="PANTHER" id="PTHR43300:SF7">
    <property type="entry name" value="UDP-N-ACETYLBACILLOSAMINE N-ACETYLTRANSFERASE"/>
    <property type="match status" value="1"/>
</dbReference>
<dbReference type="RefSeq" id="WP_183541154.1">
    <property type="nucleotide sequence ID" value="NZ_BMQT01000001.1"/>
</dbReference>
<dbReference type="InterPro" id="IPR020019">
    <property type="entry name" value="AcTrfase_PglD-like"/>
</dbReference>
<name>A0A7W5F6U6_9ACTN</name>
<keyword evidence="4" id="KW-1185">Reference proteome</keyword>
<dbReference type="Proteomes" id="UP000577707">
    <property type="component" value="Unassembled WGS sequence"/>
</dbReference>
<protein>
    <submittedName>
        <fullName evidence="3">Sugar O-acyltransferase (Sialic acid O-acetyltransferase NeuD family)</fullName>
    </submittedName>
</protein>
<evidence type="ECO:0000313" key="3">
    <source>
        <dbReference type="EMBL" id="MBB3087162.1"/>
    </source>
</evidence>
<dbReference type="AlphaFoldDB" id="A0A7W5F6U6"/>
<feature type="binding site" evidence="2">
    <location>
        <begin position="34"/>
        <end position="35"/>
    </location>
    <ligand>
        <name>substrate</name>
    </ligand>
</feature>
<feature type="binding site" evidence="2">
    <location>
        <position position="74"/>
    </location>
    <ligand>
        <name>substrate</name>
    </ligand>
</feature>
<dbReference type="InterPro" id="IPR050179">
    <property type="entry name" value="Trans_hexapeptide_repeat"/>
</dbReference>
<dbReference type="EMBL" id="JACHXG010000001">
    <property type="protein sequence ID" value="MBB3087162.1"/>
    <property type="molecule type" value="Genomic_DNA"/>
</dbReference>
<dbReference type="Gene3D" id="3.40.50.20">
    <property type="match status" value="1"/>
</dbReference>
<dbReference type="PANTHER" id="PTHR43300">
    <property type="entry name" value="ACETYLTRANSFERASE"/>
    <property type="match status" value="1"/>
</dbReference>
<gene>
    <name evidence="3" type="ORF">FHS12_000085</name>
</gene>